<keyword evidence="4 10" id="KW-1003">Cell membrane</keyword>
<accession>A0A3N5Y0P7</accession>
<dbReference type="InterPro" id="IPR038072">
    <property type="entry name" value="GspK_central_sf"/>
</dbReference>
<evidence type="ECO:0000256" key="3">
    <source>
        <dbReference type="ARBA" id="ARBA00022448"/>
    </source>
</evidence>
<dbReference type="InterPro" id="IPR045584">
    <property type="entry name" value="Pilin-like"/>
</dbReference>
<dbReference type="Gene3D" id="1.10.40.60">
    <property type="entry name" value="EpsJ-like"/>
    <property type="match status" value="2"/>
</dbReference>
<dbReference type="PANTHER" id="PTHR38831:SF1">
    <property type="entry name" value="TYPE II SECRETION SYSTEM PROTEIN K-RELATED"/>
    <property type="match status" value="1"/>
</dbReference>
<evidence type="ECO:0000313" key="14">
    <source>
        <dbReference type="Proteomes" id="UP000275281"/>
    </source>
</evidence>
<gene>
    <name evidence="13" type="ORF">DRW07_11475</name>
</gene>
<dbReference type="Proteomes" id="UP000275281">
    <property type="component" value="Unassembled WGS sequence"/>
</dbReference>
<proteinExistence type="inferred from homology"/>
<evidence type="ECO:0000256" key="1">
    <source>
        <dbReference type="ARBA" id="ARBA00004533"/>
    </source>
</evidence>
<evidence type="ECO:0000259" key="12">
    <source>
        <dbReference type="Pfam" id="PF21687"/>
    </source>
</evidence>
<keyword evidence="14" id="KW-1185">Reference proteome</keyword>
<keyword evidence="6" id="KW-0812">Transmembrane</keyword>
<dbReference type="Gene3D" id="3.30.1300.30">
    <property type="entry name" value="GSPII I/J protein-like"/>
    <property type="match status" value="1"/>
</dbReference>
<dbReference type="EMBL" id="RPOK01000003">
    <property type="protein sequence ID" value="RPJ66690.1"/>
    <property type="molecule type" value="Genomic_DNA"/>
</dbReference>
<keyword evidence="7" id="KW-0653">Protein transport</keyword>
<reference evidence="13 14" key="1">
    <citation type="submission" date="2018-11" db="EMBL/GenBank/DDBJ databases">
        <authorList>
            <person name="Ye M.-Q."/>
            <person name="Du Z.-J."/>
        </authorList>
    </citation>
    <scope>NUCLEOTIDE SEQUENCE [LARGE SCALE GENOMIC DNA]</scope>
    <source>
        <strain evidence="13 14">U0105</strain>
    </source>
</reference>
<evidence type="ECO:0000256" key="6">
    <source>
        <dbReference type="ARBA" id="ARBA00022692"/>
    </source>
</evidence>
<dbReference type="GO" id="GO:0009306">
    <property type="term" value="P:protein secretion"/>
    <property type="evidence" value="ECO:0007669"/>
    <property type="project" value="InterPro"/>
</dbReference>
<keyword evidence="3 10" id="KW-0813">Transport</keyword>
<evidence type="ECO:0000256" key="9">
    <source>
        <dbReference type="ARBA" id="ARBA00023136"/>
    </source>
</evidence>
<comment type="similarity">
    <text evidence="2 10">Belongs to the GSP K family.</text>
</comment>
<dbReference type="PANTHER" id="PTHR38831">
    <property type="entry name" value="TYPE II SECRETION SYSTEM PROTEIN K"/>
    <property type="match status" value="1"/>
</dbReference>
<dbReference type="Pfam" id="PF03934">
    <property type="entry name" value="T2SSK"/>
    <property type="match status" value="1"/>
</dbReference>
<name>A0A3N5Y0P7_9ALTE</name>
<sequence length="328" mass="36550">MRTQQRGVALVIVLLIVAIVVILATEMTGRLQLNVKRAQNIKDNNQAQWYANSAEAFARKSIKDLMQTESAKIHLAQPWSDEFAFPLENGGIKAKLVDMYSCFNLNALKKTSTEAQSQQRVTPVMEAFHRMLLAVELEQPIESFTADTVRDSLADWLDDDELQRSFGAEDSEYSSRPFPYLAANGLMASQSEFRVIHGVSAQWVNALWPLICVIPGSEELKINVNTLTPELAPVLAGVLGVTLQQANDLINTRPQDGWDDIASFMAEPIVQAAQVTEVQQEWLTVTTQYFILHSKTRYNNASYALSSLFYVPSPASVTVIRREIGGVE</sequence>
<dbReference type="AlphaFoldDB" id="A0A3N5Y0P7"/>
<keyword evidence="5 10" id="KW-0997">Cell inner membrane</keyword>
<feature type="domain" description="T2SS protein K second SAM-like" evidence="11">
    <location>
        <begin position="222"/>
        <end position="285"/>
    </location>
</feature>
<evidence type="ECO:0000256" key="4">
    <source>
        <dbReference type="ARBA" id="ARBA00022475"/>
    </source>
</evidence>
<dbReference type="InterPro" id="IPR049031">
    <property type="entry name" value="T2SSK_SAM-like_1st"/>
</dbReference>
<evidence type="ECO:0000256" key="7">
    <source>
        <dbReference type="ARBA" id="ARBA00022927"/>
    </source>
</evidence>
<comment type="caution">
    <text evidence="13">The sequence shown here is derived from an EMBL/GenBank/DDBJ whole genome shotgun (WGS) entry which is preliminary data.</text>
</comment>
<evidence type="ECO:0000259" key="11">
    <source>
        <dbReference type="Pfam" id="PF03934"/>
    </source>
</evidence>
<dbReference type="OrthoDB" id="9788973at2"/>
<dbReference type="SUPFAM" id="SSF54523">
    <property type="entry name" value="Pili subunits"/>
    <property type="match status" value="1"/>
</dbReference>
<organism evidence="13 14">
    <name type="scientific">Alteromonas sediminis</name>
    <dbReference type="NCBI Taxonomy" id="2259342"/>
    <lineage>
        <taxon>Bacteria</taxon>
        <taxon>Pseudomonadati</taxon>
        <taxon>Pseudomonadota</taxon>
        <taxon>Gammaproteobacteria</taxon>
        <taxon>Alteromonadales</taxon>
        <taxon>Alteromonadaceae</taxon>
        <taxon>Alteromonas/Salinimonas group</taxon>
        <taxon>Alteromonas</taxon>
    </lineage>
</organism>
<keyword evidence="9 10" id="KW-0472">Membrane</keyword>
<dbReference type="Pfam" id="PF21687">
    <property type="entry name" value="T2SSK_1st"/>
    <property type="match status" value="1"/>
</dbReference>
<dbReference type="PIRSF" id="PIRSF002786">
    <property type="entry name" value="XcpX"/>
    <property type="match status" value="1"/>
</dbReference>
<evidence type="ECO:0000256" key="2">
    <source>
        <dbReference type="ARBA" id="ARBA00007246"/>
    </source>
</evidence>
<dbReference type="SUPFAM" id="SSF158544">
    <property type="entry name" value="GspK insert domain-like"/>
    <property type="match status" value="2"/>
</dbReference>
<feature type="domain" description="T2SS protein K first SAM-like" evidence="12">
    <location>
        <begin position="101"/>
        <end position="215"/>
    </location>
</feature>
<evidence type="ECO:0000313" key="13">
    <source>
        <dbReference type="EMBL" id="RPJ66690.1"/>
    </source>
</evidence>
<protein>
    <recommendedName>
        <fullName evidence="10">Type II secretion system protein K</fullName>
    </recommendedName>
</protein>
<evidence type="ECO:0000256" key="5">
    <source>
        <dbReference type="ARBA" id="ARBA00022519"/>
    </source>
</evidence>
<dbReference type="GO" id="GO:0005886">
    <property type="term" value="C:plasma membrane"/>
    <property type="evidence" value="ECO:0007669"/>
    <property type="project" value="UniProtKB-SubCell"/>
</dbReference>
<dbReference type="NCBIfam" id="NF037980">
    <property type="entry name" value="T2SS_GspK"/>
    <property type="match status" value="1"/>
</dbReference>
<keyword evidence="8" id="KW-1133">Transmembrane helix</keyword>
<comment type="subcellular location">
    <subcellularLocation>
        <location evidence="1 10">Cell inner membrane</location>
    </subcellularLocation>
</comment>
<dbReference type="InterPro" id="IPR049179">
    <property type="entry name" value="T2SSK_SAM-like_2nd"/>
</dbReference>
<dbReference type="RefSeq" id="WP_124028047.1">
    <property type="nucleotide sequence ID" value="NZ_JBHRSN010000006.1"/>
</dbReference>
<evidence type="ECO:0000256" key="8">
    <source>
        <dbReference type="ARBA" id="ARBA00022989"/>
    </source>
</evidence>
<evidence type="ECO:0000256" key="10">
    <source>
        <dbReference type="PIRNR" id="PIRNR002786"/>
    </source>
</evidence>
<dbReference type="InterPro" id="IPR005628">
    <property type="entry name" value="GspK"/>
</dbReference>